<evidence type="ECO:0000313" key="12">
    <source>
        <dbReference type="Proteomes" id="UP000031623"/>
    </source>
</evidence>
<sequence>MIPKRIIFAGTPQFAVPSLLALLRSQHQISAVYTQPDRKAGRGLQLQASPVKLIALEQGIPVYQPTTLKSAETQAQLQALQPDLMIVVAYGLLLPKPVLETPRWGCINVHASLLPRWRGAAPIQRALLAGDKVTGITLMQMDIGLDTGAMIVQRTCEIQPDDTGQTLHDKLANLGAQLLAETLDEIESLPVTSQDDRQATYAKKLDKAEAQLDWQKPAVVLERQVRAFNPWPIAQAPLLNQTLRIWEAQALPVLPTTQPVGSILACQRQGIDIVTAEGILRLLKIQKAGGKPISVNDFLNGHPEYIR</sequence>
<evidence type="ECO:0000256" key="8">
    <source>
        <dbReference type="HAMAP-Rule" id="MF_00182"/>
    </source>
</evidence>
<gene>
    <name evidence="8" type="primary">fmt</name>
    <name evidence="11" type="ORF">THII_0475</name>
</gene>
<evidence type="ECO:0000259" key="10">
    <source>
        <dbReference type="Pfam" id="PF02911"/>
    </source>
</evidence>
<comment type="catalytic activity">
    <reaction evidence="7 8">
        <text>L-methionyl-tRNA(fMet) + (6R)-10-formyltetrahydrofolate = N-formyl-L-methionyl-tRNA(fMet) + (6S)-5,6,7,8-tetrahydrofolate + H(+)</text>
        <dbReference type="Rhea" id="RHEA:24380"/>
        <dbReference type="Rhea" id="RHEA-COMP:9952"/>
        <dbReference type="Rhea" id="RHEA-COMP:9953"/>
        <dbReference type="ChEBI" id="CHEBI:15378"/>
        <dbReference type="ChEBI" id="CHEBI:57453"/>
        <dbReference type="ChEBI" id="CHEBI:78530"/>
        <dbReference type="ChEBI" id="CHEBI:78844"/>
        <dbReference type="ChEBI" id="CHEBI:195366"/>
        <dbReference type="EC" id="2.1.2.9"/>
    </reaction>
</comment>
<evidence type="ECO:0000256" key="4">
    <source>
        <dbReference type="ARBA" id="ARBA00016014"/>
    </source>
</evidence>
<dbReference type="GO" id="GO:0005829">
    <property type="term" value="C:cytosol"/>
    <property type="evidence" value="ECO:0007669"/>
    <property type="project" value="TreeGrafter"/>
</dbReference>
<dbReference type="STRING" id="40754.THII_0475"/>
<dbReference type="NCBIfam" id="TIGR00460">
    <property type="entry name" value="fmt"/>
    <property type="match status" value="1"/>
</dbReference>
<dbReference type="Gene3D" id="3.40.50.170">
    <property type="entry name" value="Formyl transferase, N-terminal domain"/>
    <property type="match status" value="1"/>
</dbReference>
<dbReference type="PANTHER" id="PTHR11138">
    <property type="entry name" value="METHIONYL-TRNA FORMYLTRANSFERASE"/>
    <property type="match status" value="1"/>
</dbReference>
<dbReference type="InterPro" id="IPR011034">
    <property type="entry name" value="Formyl_transferase-like_C_sf"/>
</dbReference>
<organism evidence="11 12">
    <name type="scientific">Thioploca ingrica</name>
    <dbReference type="NCBI Taxonomy" id="40754"/>
    <lineage>
        <taxon>Bacteria</taxon>
        <taxon>Pseudomonadati</taxon>
        <taxon>Pseudomonadota</taxon>
        <taxon>Gammaproteobacteria</taxon>
        <taxon>Thiotrichales</taxon>
        <taxon>Thiotrichaceae</taxon>
        <taxon>Thioploca</taxon>
    </lineage>
</organism>
<proteinExistence type="inferred from homology"/>
<dbReference type="Pfam" id="PF02911">
    <property type="entry name" value="Formyl_trans_C"/>
    <property type="match status" value="1"/>
</dbReference>
<dbReference type="InterPro" id="IPR044135">
    <property type="entry name" value="Met-tRNA-FMT_C"/>
</dbReference>
<dbReference type="Gene3D" id="3.10.25.10">
    <property type="entry name" value="Formyl transferase, C-terminal domain"/>
    <property type="match status" value="1"/>
</dbReference>
<evidence type="ECO:0000256" key="3">
    <source>
        <dbReference type="ARBA" id="ARBA00012261"/>
    </source>
</evidence>
<evidence type="ECO:0000256" key="2">
    <source>
        <dbReference type="ARBA" id="ARBA00010699"/>
    </source>
</evidence>
<feature type="domain" description="Formyl transferase N-terminal" evidence="9">
    <location>
        <begin position="5"/>
        <end position="182"/>
    </location>
</feature>
<accession>A0A090AHJ9</accession>
<evidence type="ECO:0000256" key="7">
    <source>
        <dbReference type="ARBA" id="ARBA00048558"/>
    </source>
</evidence>
<feature type="domain" description="Formyl transferase C-terminal" evidence="10">
    <location>
        <begin position="204"/>
        <end position="302"/>
    </location>
</feature>
<evidence type="ECO:0000313" key="11">
    <source>
        <dbReference type="EMBL" id="BAP54772.1"/>
    </source>
</evidence>
<keyword evidence="5 8" id="KW-0808">Transferase</keyword>
<dbReference type="CDD" id="cd08704">
    <property type="entry name" value="Met_tRNA_FMT_C"/>
    <property type="match status" value="1"/>
</dbReference>
<dbReference type="Pfam" id="PF00551">
    <property type="entry name" value="Formyl_trans_N"/>
    <property type="match status" value="1"/>
</dbReference>
<dbReference type="HOGENOM" id="CLU_033347_1_2_6"/>
<dbReference type="InterPro" id="IPR036477">
    <property type="entry name" value="Formyl_transf_N_sf"/>
</dbReference>
<feature type="binding site" evidence="8">
    <location>
        <begin position="112"/>
        <end position="115"/>
    </location>
    <ligand>
        <name>(6S)-5,6,7,8-tetrahydrofolate</name>
        <dbReference type="ChEBI" id="CHEBI:57453"/>
    </ligand>
</feature>
<keyword evidence="6 8" id="KW-0648">Protein biosynthesis</keyword>
<evidence type="ECO:0000256" key="5">
    <source>
        <dbReference type="ARBA" id="ARBA00022679"/>
    </source>
</evidence>
<protein>
    <recommendedName>
        <fullName evidence="4 8">Methionyl-tRNA formyltransferase</fullName>
        <ecNumber evidence="3 8">2.1.2.9</ecNumber>
    </recommendedName>
</protein>
<comment type="similarity">
    <text evidence="2 8">Belongs to the Fmt family.</text>
</comment>
<dbReference type="KEGG" id="tig:THII_0475"/>
<dbReference type="HAMAP" id="MF_00182">
    <property type="entry name" value="Formyl_trans"/>
    <property type="match status" value="1"/>
</dbReference>
<keyword evidence="12" id="KW-1185">Reference proteome</keyword>
<dbReference type="OrthoDB" id="9802815at2"/>
<dbReference type="InterPro" id="IPR037022">
    <property type="entry name" value="Formyl_trans_C_sf"/>
</dbReference>
<evidence type="ECO:0000256" key="1">
    <source>
        <dbReference type="ARBA" id="ARBA00002606"/>
    </source>
</evidence>
<dbReference type="GO" id="GO:0004479">
    <property type="term" value="F:methionyl-tRNA formyltransferase activity"/>
    <property type="evidence" value="ECO:0007669"/>
    <property type="project" value="UniProtKB-UniRule"/>
</dbReference>
<dbReference type="Proteomes" id="UP000031623">
    <property type="component" value="Chromosome"/>
</dbReference>
<dbReference type="SUPFAM" id="SSF50486">
    <property type="entry name" value="FMT C-terminal domain-like"/>
    <property type="match status" value="1"/>
</dbReference>
<dbReference type="CDD" id="cd08646">
    <property type="entry name" value="FMT_core_Met-tRNA-FMT_N"/>
    <property type="match status" value="1"/>
</dbReference>
<evidence type="ECO:0000256" key="6">
    <source>
        <dbReference type="ARBA" id="ARBA00022917"/>
    </source>
</evidence>
<dbReference type="InterPro" id="IPR002376">
    <property type="entry name" value="Formyl_transf_N"/>
</dbReference>
<dbReference type="EMBL" id="AP014633">
    <property type="protein sequence ID" value="BAP54772.1"/>
    <property type="molecule type" value="Genomic_DNA"/>
</dbReference>
<dbReference type="PROSITE" id="PS00373">
    <property type="entry name" value="GART"/>
    <property type="match status" value="1"/>
</dbReference>
<dbReference type="EC" id="2.1.2.9" evidence="3 8"/>
<dbReference type="FunFam" id="3.40.50.12230:FF:000001">
    <property type="entry name" value="Methionyl-tRNA formyltransferase"/>
    <property type="match status" value="1"/>
</dbReference>
<reference evidence="11 12" key="1">
    <citation type="journal article" date="2014" name="ISME J.">
        <title>Ecophysiology of Thioploca ingrica as revealed by the complete genome sequence supplemented with proteomic evidence.</title>
        <authorList>
            <person name="Kojima H."/>
            <person name="Ogura Y."/>
            <person name="Yamamoto N."/>
            <person name="Togashi T."/>
            <person name="Mori H."/>
            <person name="Watanabe T."/>
            <person name="Nemoto F."/>
            <person name="Kurokawa K."/>
            <person name="Hayashi T."/>
            <person name="Fukui M."/>
        </authorList>
    </citation>
    <scope>NUCLEOTIDE SEQUENCE [LARGE SCALE GENOMIC DNA]</scope>
</reference>
<name>A0A090AHJ9_9GAMM</name>
<dbReference type="InterPro" id="IPR005793">
    <property type="entry name" value="Formyl_trans_C"/>
</dbReference>
<comment type="function">
    <text evidence="1 8">Attaches a formyl group to the free amino group of methionyl-tRNA(fMet). The formyl group appears to play a dual role in the initiator identity of N-formylmethionyl-tRNA by promoting its recognition by IF2 and preventing the misappropriation of this tRNA by the elongation apparatus.</text>
</comment>
<evidence type="ECO:0000259" key="9">
    <source>
        <dbReference type="Pfam" id="PF00551"/>
    </source>
</evidence>
<dbReference type="InterPro" id="IPR005794">
    <property type="entry name" value="Fmt"/>
</dbReference>
<dbReference type="PANTHER" id="PTHR11138:SF5">
    <property type="entry name" value="METHIONYL-TRNA FORMYLTRANSFERASE, MITOCHONDRIAL"/>
    <property type="match status" value="1"/>
</dbReference>
<dbReference type="SUPFAM" id="SSF53328">
    <property type="entry name" value="Formyltransferase"/>
    <property type="match status" value="1"/>
</dbReference>
<dbReference type="InterPro" id="IPR001555">
    <property type="entry name" value="GART_AS"/>
</dbReference>
<dbReference type="InterPro" id="IPR041711">
    <property type="entry name" value="Met-tRNA-FMT_N"/>
</dbReference>
<dbReference type="AlphaFoldDB" id="A0A090AHJ9"/>